<dbReference type="InterPro" id="IPR008858">
    <property type="entry name" value="TROVE_dom"/>
</dbReference>
<proteinExistence type="predicted"/>
<dbReference type="InterPro" id="IPR037214">
    <property type="entry name" value="TROVE_dom_sf"/>
</dbReference>
<dbReference type="SUPFAM" id="SSF50978">
    <property type="entry name" value="WD40 repeat-like"/>
    <property type="match status" value="3"/>
</dbReference>
<dbReference type="SMART" id="SM00320">
    <property type="entry name" value="WD40"/>
    <property type="match status" value="9"/>
</dbReference>
<dbReference type="Gene3D" id="2.130.10.10">
    <property type="entry name" value="YVTN repeat-like/Quinoprotein amine dehydrogenase"/>
    <property type="match status" value="3"/>
</dbReference>
<dbReference type="GO" id="GO:0005697">
    <property type="term" value="C:telomerase holoenzyme complex"/>
    <property type="evidence" value="ECO:0007669"/>
    <property type="project" value="TreeGrafter"/>
</dbReference>
<evidence type="ECO:0000259" key="3">
    <source>
        <dbReference type="PROSITE" id="PS50988"/>
    </source>
</evidence>
<feature type="region of interest" description="Disordered" evidence="2">
    <location>
        <begin position="2355"/>
        <end position="2430"/>
    </location>
</feature>
<sequence length="2902" mass="320132">FFSFALVIMAQRGSLLSTENRLLNVSLAKKPKTERIKQPLVKFTKNIKKLNEDTQINPPNTPAAEGVYENFKNWFAHQVDLSTDASVELSLPEVDSSKSVTLEEVGENMSMEADLLKEKLVILISGTIIPSLSLNNNDIHRAAMELLNDVSRADPEFILKTALYCRQELNIRFTTNFLLAYAATNEACRPYIGKYFLSSVNLPSDWMEVVQSYKLLQDSGIKPGGLPHALRKAMISKFKEFDQYQLAKYNRKLKGGNKLTKNDTNVNERKRSVSSSEEDSEPEQERSVTLKNLIRQLHISEPRENVLCLLGKKYPSSAQEFLQCGLNGEWQPELVGTKLKLPVPYTWETELSKTPIAQHKEAWERLIDSRKLPYMALLRNLRNLILVKIGSEQKTKAITHLTNKGAVASSKQMPFRYFAAFSAISRIRASREKLLHAAKTTEKKTEKLSKKQAIRQERLRNVDMEALQEYTQAVERAFEHAVRNNLPVVRGSTLIIVDLRKIPSEHISSFGLFYNSPVAMRLILGFMCMTACENVEAYISLSGKLYNARHFRKLLPRENEMLKTVKEAEQLLQGDNITTKFNKLEPLFDTAKPEDAGVLLTELLWKRKQFSTFLVIGHLDEEYMRFAAKYRKYVGPLKCVLNRHDNTKLANEKDWILLPGYSDQILQFIAAVGNQALVRHVDNIDRRFNLISDLPIQRCPSVYTSPLHRFSIELPEFQQASVRVFVSSTFRDMSGERDLISGLVFPALRKQLSKLDFPVHLNEIDLRWGVPEAATQTPDALRACLENVVTSDYLILLLGERYGWVPPEELVHALPYKLYNRVHRVYKPGMSITELEASLFLDLNYQNERRLICCLRDPKCLEALPAVQKSNFVESSAVKTSRLNAFKAQLKSKGLIHLNNYKAAYAGVVSQYPMMGDLADLGEALFSSLYSEIIEFMETRTSHRSEDDFTSPTSTTVSAAYLESIAISACPRHLREVVKSLFTDLPLRGGQVRRARLMAAEAAAAKSPDNLTLSIGQKRKRLENIGHDGGILCLIGSPGSGKTTLMSALATVLARPGWKPAAKDAFAPRITFENSRNADTSKEKEWVSRVFVHLVLGAYTTTTKKSGLIVAIPQMTHLKTLLVQWITRIVNELLINSSPNLEKELTKLEMELRAPTEGVSDDLSPQIQAFNKLLNIIGRYVHDQYVFIIDSVDHLQPKTLEWIPDIIPQNVKFIFSLEGDSMTAENLSVRSDTLFLRMSELSGPEKSAAVRCYFAQYGKVLNESGLTSQLSKLCKKRDAGLPLYLKMACDELRLFSSFETLDADLKKLPDLLPDLVAHIVARASQVCGEHLVKTILACIVCARRPLHTSQLQRMLSIWFSAQKDDQLASMFASLQNTPLGTQKGEEKSQSWKNLLLPATAQLLSPKIKLSALSLHVLLAQLSPLLAGFDLMDERSVDFSSEELVEDEEESLEVTSSLLHAQEGRLRFCSSQVASVVQNLCFQTGTSFGRLASARRLGYTTPSSSRLATCRFKTASRGFRSAPPPPPELFNTPNRFQTYMLLLIEFAKDTTDAVYYAFHAGQLRFVRLMLSSVDYLQKKAIKHDMTSLLEEYLGFLTVSPEILAAWKDEILQDNHDAFQACRAYVLRSSSLLAKFPRLTAQLIIENSSDLGMICAKELDAMRLPYRVIRYSKSSTNVMSSPAIVFRPSCATGSASPTSITATSDGALLACGSENGSISLLDSSNGKELHTFYGHTSAVLAMVFLESEDQTNTSLLFSTSADASACLWRVSRTLGVSGLRLARLTGVHTRAITCCAWNRHERVLVTSGLDGLVKVYHIEVALQGGDVTNTAAASAFDLSSFKKPAISFTTNDQPINAMILAQKRIFVGCWNGSIWVFDRKSPKLVRAQIYSSTVDFEMNYEGKRDSDFYSNEAPYVGKYAAIVSLAYSGQKYHLLASLDFNGEVLLINADSMTCMMRLESAGRLPSTLTGRLTFFRNAGSPNACLLAYAGSERATYGSIFVWDVNRTAQKVASLTTSDVIEDTTAVCSGSVLPVGHCALVGYASGNCYTLSSEAKRPVHFGSPETGAVQVMDCTLFTSDTSQPSAAALIVYGTPGGAVVFTPLRANLPSASDSLPTAELLESATLLPPRQQSKAKANNIFWSHAVGGQAAGGGKAGGTLSVAAGFGVAASGGGDATCWFYFYDDDAVLEGDWIFSASVCTTEHNAGVSAVAILNELAVSGGKDGLLAFYKINADQKQVTPVHREPLGHMDWVTTIAMVECEIPGESETVFIVASGGNDHRLLIWSVSKALFVSCLSILTDHMTGLTHLTFKGDILASASSDGCLILWQTNTFSVSRLRRIFVDGVSQRGGRMCALKFKGVGDEPNDDEGSNSVRSASSSESISQISLHLFDSEASGDEKADSQDSKMEKEPEELPKPMDVDEGTVKRPPSSWSPTVIDACNGAVLHARENFELLVGITGADGCLSRMTVEVLSPFSARAADCLLGHPSATAAGVQLAPIFQNADGLCLASAAGSTFEGTGDVRLWKLQSKDSLSGDSEQVITHSRAVTAVLRLVHKERYTFSSSLDGSIIVWREEEICGQSVWAPCLKMLLYDFDTDDMPPSPISTMNVQVHQPPDSNSAKAVLFALCGKKLFYLTINLRKLKSIPVSTTFTVCELKERFTLKIIDLPVSGFSLTFPGPSAAEESSLTILVGTGFGFLLRVQMLPTQIVRKLELEEPRQSNASGLITSLLPFRQGFIALCEESLKSFDHQGSFVSDITLSGIVHPSILTHLAVVVTDTWYVLVASRHFDGLSENSSISLHGIDGTHHSSYAMPKGAQVTAMCPSESKFGKVNETEVLTVVGSSDGVIRFLLFDLRTPSKLPRLVGILPCERKVTSINCVSSSSFCAGFENGDIGIYYFSPDYRC</sequence>
<dbReference type="EMBL" id="GEEE01015400">
    <property type="protein sequence ID" value="JAP47825.1"/>
    <property type="molecule type" value="Transcribed_RNA"/>
</dbReference>
<accession>A0A0X3P7C8</accession>
<dbReference type="PANTHER" id="PTHR44791:SF1">
    <property type="entry name" value="TELOMERASE PROTEIN COMPONENT 1"/>
    <property type="match status" value="1"/>
</dbReference>
<feature type="repeat" description="WD" evidence="1">
    <location>
        <begin position="1783"/>
        <end position="1817"/>
    </location>
</feature>
<evidence type="ECO:0000256" key="1">
    <source>
        <dbReference type="PROSITE-ProRule" id="PRU00221"/>
    </source>
</evidence>
<feature type="compositionally biased region" description="Low complexity" evidence="2">
    <location>
        <begin position="2368"/>
        <end position="2384"/>
    </location>
</feature>
<evidence type="ECO:0000256" key="2">
    <source>
        <dbReference type="SAM" id="MobiDB-lite"/>
    </source>
</evidence>
<feature type="domain" description="TROVE" evidence="3">
    <location>
        <begin position="100"/>
        <end position="491"/>
    </location>
</feature>
<dbReference type="SUPFAM" id="SSF52540">
    <property type="entry name" value="P-loop containing nucleoside triphosphate hydrolases"/>
    <property type="match status" value="1"/>
</dbReference>
<dbReference type="Pfam" id="PF05731">
    <property type="entry name" value="TROVE"/>
    <property type="match status" value="2"/>
</dbReference>
<dbReference type="PROSITE" id="PS50082">
    <property type="entry name" value="WD_REPEATS_2"/>
    <property type="match status" value="2"/>
</dbReference>
<feature type="non-terminal residue" evidence="4">
    <location>
        <position position="1"/>
    </location>
</feature>
<dbReference type="GO" id="GO:0000722">
    <property type="term" value="P:telomere maintenance via recombination"/>
    <property type="evidence" value="ECO:0007669"/>
    <property type="project" value="TreeGrafter"/>
</dbReference>
<dbReference type="InterPro" id="IPR015943">
    <property type="entry name" value="WD40/YVTN_repeat-like_dom_sf"/>
</dbReference>
<feature type="compositionally biased region" description="Basic and acidic residues" evidence="2">
    <location>
        <begin position="2394"/>
        <end position="2423"/>
    </location>
</feature>
<feature type="region of interest" description="Disordered" evidence="2">
    <location>
        <begin position="255"/>
        <end position="287"/>
    </location>
</feature>
<keyword evidence="1" id="KW-0853">WD repeat</keyword>
<evidence type="ECO:0000313" key="4">
    <source>
        <dbReference type="EMBL" id="JAP47825.1"/>
    </source>
</evidence>
<organism evidence="4">
    <name type="scientific">Schistocephalus solidus</name>
    <name type="common">Tapeworm</name>
    <dbReference type="NCBI Taxonomy" id="70667"/>
    <lineage>
        <taxon>Eukaryota</taxon>
        <taxon>Metazoa</taxon>
        <taxon>Spiralia</taxon>
        <taxon>Lophotrochozoa</taxon>
        <taxon>Platyhelminthes</taxon>
        <taxon>Cestoda</taxon>
        <taxon>Eucestoda</taxon>
        <taxon>Diphyllobothriidea</taxon>
        <taxon>Diphyllobothriidae</taxon>
        <taxon>Schistocephalus</taxon>
    </lineage>
</organism>
<gene>
    <name evidence="4" type="primary">TEP1</name>
    <name evidence="4" type="ORF">TR160184</name>
</gene>
<dbReference type="PANTHER" id="PTHR44791">
    <property type="entry name" value="TELOMERASE PROTEIN COMPONENT 1 TEP1"/>
    <property type="match status" value="1"/>
</dbReference>
<dbReference type="InterPro" id="IPR025139">
    <property type="entry name" value="DUF4062"/>
</dbReference>
<name>A0A0X3P7C8_SCHSO</name>
<dbReference type="InterPro" id="IPR052652">
    <property type="entry name" value="Telomerase_Complex_Comp"/>
</dbReference>
<dbReference type="GO" id="GO:0003720">
    <property type="term" value="F:telomerase activity"/>
    <property type="evidence" value="ECO:0007669"/>
    <property type="project" value="TreeGrafter"/>
</dbReference>
<dbReference type="InterPro" id="IPR027417">
    <property type="entry name" value="P-loop_NTPase"/>
</dbReference>
<dbReference type="SUPFAM" id="SSF140864">
    <property type="entry name" value="TROVE domain-like"/>
    <property type="match status" value="1"/>
</dbReference>
<feature type="repeat" description="WD" evidence="1">
    <location>
        <begin position="2296"/>
        <end position="2335"/>
    </location>
</feature>
<reference evidence="4" key="1">
    <citation type="submission" date="2016-01" db="EMBL/GenBank/DDBJ databases">
        <title>Reference transcriptome for the parasite Schistocephalus solidus: insights into the molecular evolution of parasitism.</title>
        <authorList>
            <person name="Hebert F.O."/>
            <person name="Grambauer S."/>
            <person name="Barber I."/>
            <person name="Landry C.R."/>
            <person name="Aubin-Horth N."/>
        </authorList>
    </citation>
    <scope>NUCLEOTIDE SEQUENCE</scope>
</reference>
<protein>
    <submittedName>
        <fullName evidence="4">Telomerase protein component 1</fullName>
    </submittedName>
</protein>
<dbReference type="GO" id="GO:0070034">
    <property type="term" value="F:telomerase RNA binding"/>
    <property type="evidence" value="ECO:0007669"/>
    <property type="project" value="TreeGrafter"/>
</dbReference>
<dbReference type="Pfam" id="PF00400">
    <property type="entry name" value="WD40"/>
    <property type="match status" value="3"/>
</dbReference>
<dbReference type="InterPro" id="IPR036322">
    <property type="entry name" value="WD40_repeat_dom_sf"/>
</dbReference>
<dbReference type="InterPro" id="IPR001680">
    <property type="entry name" value="WD40_rpt"/>
</dbReference>
<dbReference type="Pfam" id="PF13271">
    <property type="entry name" value="DUF4062"/>
    <property type="match status" value="1"/>
</dbReference>
<dbReference type="PROSITE" id="PS50988">
    <property type="entry name" value="TROVE"/>
    <property type="match status" value="1"/>
</dbReference>